<feature type="signal peptide" evidence="2">
    <location>
        <begin position="1"/>
        <end position="23"/>
    </location>
</feature>
<protein>
    <recommendedName>
        <fullName evidence="5">Porin domain-containing protein</fullName>
    </recommendedName>
</protein>
<dbReference type="Proteomes" id="UP000193450">
    <property type="component" value="Chromosome"/>
</dbReference>
<evidence type="ECO:0000313" key="3">
    <source>
        <dbReference type="EMBL" id="ARN74262.1"/>
    </source>
</evidence>
<feature type="chain" id="PRO_5013072905" description="Porin domain-containing protein" evidence="2">
    <location>
        <begin position="24"/>
        <end position="448"/>
    </location>
</feature>
<feature type="region of interest" description="Disordered" evidence="1">
    <location>
        <begin position="49"/>
        <end position="83"/>
    </location>
</feature>
<dbReference type="STRING" id="716816.BST96_09095"/>
<evidence type="ECO:0008006" key="5">
    <source>
        <dbReference type="Google" id="ProtNLM"/>
    </source>
</evidence>
<dbReference type="EMBL" id="CP019343">
    <property type="protein sequence ID" value="ARN74262.1"/>
    <property type="molecule type" value="Genomic_DNA"/>
</dbReference>
<dbReference type="Gene3D" id="2.40.160.10">
    <property type="entry name" value="Porin"/>
    <property type="match status" value="1"/>
</dbReference>
<dbReference type="RefSeq" id="WP_085758400.1">
    <property type="nucleotide sequence ID" value="NZ_CP019343.1"/>
</dbReference>
<keyword evidence="4" id="KW-1185">Reference proteome</keyword>
<name>A0A1X9NCX0_9GAMM</name>
<evidence type="ECO:0000256" key="1">
    <source>
        <dbReference type="SAM" id="MobiDB-lite"/>
    </source>
</evidence>
<accession>A0A1X9NCX0</accession>
<dbReference type="AlphaFoldDB" id="A0A1X9NCX0"/>
<dbReference type="KEGG" id="osg:BST96_09095"/>
<sequence>MTFTRILGLAALLLLALSTTANAYTDAEIDRMFNKLKAENQALRDELQQLRSRSKQAQEKKPDELSSQLVPRSQQQISSIKRSLDEQQETFRINGFLTAGATKADPAVSDQNNSFSDDVSFDTDSVVGLQATFQINKKTDVTVQMVARAAEDWEMEAEWAFLRYKLSEDLSFRAGRLRLPIQLFSESVEVGFSYPWVRPPSEVYSLPINNFEGVDFIYAHNFGDWAAEFQVFAGNDNDDIFQTNELYGANATLSSGPWTLRTSASSFSFDIDVASFSPIEQVEFIGDGGSYYTVAGMYDDGEWLLLAELSTFDADDSIIFRDSDAGYITVGKYFGKWMPHLTVAKSYTKNEPDPYTLFTIPVEVIPNPGDDPIIVEVPVSSETLEFTGTSYTLGLRYNITENTSAKMEWSHYTQFDDTGGIWTNLRFAEAAKGIDEVDIYSLVIDVVF</sequence>
<dbReference type="InterPro" id="IPR023614">
    <property type="entry name" value="Porin_dom_sf"/>
</dbReference>
<dbReference type="OrthoDB" id="197869at2"/>
<evidence type="ECO:0000256" key="2">
    <source>
        <dbReference type="SAM" id="SignalP"/>
    </source>
</evidence>
<dbReference type="SUPFAM" id="SSF56935">
    <property type="entry name" value="Porins"/>
    <property type="match status" value="1"/>
</dbReference>
<evidence type="ECO:0000313" key="4">
    <source>
        <dbReference type="Proteomes" id="UP000193450"/>
    </source>
</evidence>
<reference evidence="3 4" key="1">
    <citation type="submission" date="2016-11" db="EMBL/GenBank/DDBJ databases">
        <title>Trade-off between light-utilization and light-protection in marine flavobacteria.</title>
        <authorList>
            <person name="Kumagai Y."/>
        </authorList>
    </citation>
    <scope>NUCLEOTIDE SEQUENCE [LARGE SCALE GENOMIC DNA]</scope>
    <source>
        <strain evidence="3 4">NBRC 107125</strain>
    </source>
</reference>
<gene>
    <name evidence="3" type="ORF">BST96_09095</name>
</gene>
<keyword evidence="2" id="KW-0732">Signal</keyword>
<proteinExistence type="predicted"/>
<organism evidence="3 4">
    <name type="scientific">Oceanicoccus sagamiensis</name>
    <dbReference type="NCBI Taxonomy" id="716816"/>
    <lineage>
        <taxon>Bacteria</taxon>
        <taxon>Pseudomonadati</taxon>
        <taxon>Pseudomonadota</taxon>
        <taxon>Gammaproteobacteria</taxon>
        <taxon>Cellvibrionales</taxon>
        <taxon>Spongiibacteraceae</taxon>
        <taxon>Oceanicoccus</taxon>
    </lineage>
</organism>